<dbReference type="OrthoDB" id="10253409at2759"/>
<evidence type="ECO:0000256" key="4">
    <source>
        <dbReference type="ARBA" id="ARBA00023288"/>
    </source>
</evidence>
<organism evidence="6 7">
    <name type="scientific">Mucor plumbeus</name>
    <dbReference type="NCBI Taxonomy" id="97098"/>
    <lineage>
        <taxon>Eukaryota</taxon>
        <taxon>Fungi</taxon>
        <taxon>Fungi incertae sedis</taxon>
        <taxon>Mucoromycota</taxon>
        <taxon>Mucoromycotina</taxon>
        <taxon>Mucoromycetes</taxon>
        <taxon>Mucorales</taxon>
        <taxon>Mucorineae</taxon>
        <taxon>Mucoraceae</taxon>
        <taxon>Mucor</taxon>
    </lineage>
</organism>
<comment type="caution">
    <text evidence="6">The sequence shown here is derived from an EMBL/GenBank/DDBJ whole genome shotgun (WGS) entry which is preliminary data.</text>
</comment>
<feature type="compositionally biased region" description="Polar residues" evidence="5">
    <location>
        <begin position="1"/>
        <end position="14"/>
    </location>
</feature>
<name>A0A8H7QFF1_9FUNG</name>
<evidence type="ECO:0000256" key="1">
    <source>
        <dbReference type="ARBA" id="ARBA00010603"/>
    </source>
</evidence>
<sequence>MNSQNLSSLLTAPNKTLAAPPPTSRRPSNNNTSSTSKGSPNKSNSITSPLPRSPSLELSDSFSVLSSISPIATATSASTVASKFGINTHHTTKSPTEQHGPFFSASQLGAIKPICSNLAIEDWSFLALEKYPATHNSQEAYDLEISTLGLSIELAANNIRTRNFNKLLSHLLGLLKYLQTNFLETIPIETYNALFLLRVFTKQFAGNLTNNEIIEQFEDDPNISKAEKLIEYLLYVLINMDPSLNYSTYEFYTEVLNTFLVLCSTQLYQNKLSQDNNYFLGILMSKFGNRAETVVARLLENLIEQKTPPPQSSGVMYTAYNYFFSGRSNANSDADTMPVADRSLLLLLLLGTQSVSEKINSEWNKSYRFAIANLSDHNGKKKIRNQIKLKFNIAWLVISSDIDGCDRKMHLISFKDLFEIFSKSIQSEERMLLFYLILVENESFRVYVLSRTDQETIYLPILKLIYESMDTKTNFSQIYILMVILLILSQDDVNNEAIQKIVVHNITWFTERPLLKSVSLGGLMTLVLIRTLQLNLSHQKDVYLHTNCLAILSNMSNTMSDMHAYVAQRIISLFEVLARRYTKLTEKQSADVTVYEDLLVLLLEIINSALTHRLKHNSQLVYALLQKREIFTPFQKQPRLSDLVQNLEQVIIHFNTRVSEANLKAPSSNEVLRLIEQASRTWSNQKLILLPYLKFQYKEEQDSYEFFIPYIWALVQRRTFIYWSEEKSHVFDSYRLMNEEIEQQPLS</sequence>
<feature type="compositionally biased region" description="Low complexity" evidence="5">
    <location>
        <begin position="25"/>
        <end position="53"/>
    </location>
</feature>
<dbReference type="GO" id="GO:0005794">
    <property type="term" value="C:Golgi apparatus"/>
    <property type="evidence" value="ECO:0007669"/>
    <property type="project" value="TreeGrafter"/>
</dbReference>
<evidence type="ECO:0000313" key="7">
    <source>
        <dbReference type="Proteomes" id="UP000650833"/>
    </source>
</evidence>
<dbReference type="PANTHER" id="PTHR12895:SF9">
    <property type="entry name" value="DYMECLIN"/>
    <property type="match status" value="1"/>
</dbReference>
<keyword evidence="3" id="KW-0519">Myristate</keyword>
<proteinExistence type="inferred from homology"/>
<keyword evidence="4" id="KW-0449">Lipoprotein</keyword>
<feature type="region of interest" description="Disordered" evidence="5">
    <location>
        <begin position="1"/>
        <end position="53"/>
    </location>
</feature>
<dbReference type="PANTHER" id="PTHR12895">
    <property type="entry name" value="DYMECLIN"/>
    <property type="match status" value="1"/>
</dbReference>
<reference evidence="6" key="1">
    <citation type="submission" date="2020-12" db="EMBL/GenBank/DDBJ databases">
        <title>Metabolic potential, ecology and presence of endohyphal bacteria is reflected in genomic diversity of Mucoromycotina.</title>
        <authorList>
            <person name="Muszewska A."/>
            <person name="Okrasinska A."/>
            <person name="Steczkiewicz K."/>
            <person name="Drgas O."/>
            <person name="Orlowska M."/>
            <person name="Perlinska-Lenart U."/>
            <person name="Aleksandrzak-Piekarczyk T."/>
            <person name="Szatraj K."/>
            <person name="Zielenkiewicz U."/>
            <person name="Pilsyk S."/>
            <person name="Malc E."/>
            <person name="Mieczkowski P."/>
            <person name="Kruszewska J.S."/>
            <person name="Biernat P."/>
            <person name="Pawlowska J."/>
        </authorList>
    </citation>
    <scope>NUCLEOTIDE SEQUENCE</scope>
    <source>
        <strain evidence="6">CBS 226.32</strain>
    </source>
</reference>
<dbReference type="Proteomes" id="UP000650833">
    <property type="component" value="Unassembled WGS sequence"/>
</dbReference>
<evidence type="ECO:0000256" key="3">
    <source>
        <dbReference type="ARBA" id="ARBA00022707"/>
    </source>
</evidence>
<dbReference type="InterPro" id="IPR019142">
    <property type="entry name" value="Dymeclin"/>
</dbReference>
<accession>A0A8H7QFF1</accession>
<evidence type="ECO:0000256" key="2">
    <source>
        <dbReference type="ARBA" id="ARBA00015736"/>
    </source>
</evidence>
<dbReference type="EMBL" id="JAEPRC010000965">
    <property type="protein sequence ID" value="KAG2190456.1"/>
    <property type="molecule type" value="Genomic_DNA"/>
</dbReference>
<gene>
    <name evidence="6" type="ORF">INT46_010574</name>
</gene>
<evidence type="ECO:0000313" key="6">
    <source>
        <dbReference type="EMBL" id="KAG2190456.1"/>
    </source>
</evidence>
<evidence type="ECO:0000256" key="5">
    <source>
        <dbReference type="SAM" id="MobiDB-lite"/>
    </source>
</evidence>
<comment type="similarity">
    <text evidence="1">Belongs to the dymeclin family.</text>
</comment>
<dbReference type="GO" id="GO:0007030">
    <property type="term" value="P:Golgi organization"/>
    <property type="evidence" value="ECO:0007669"/>
    <property type="project" value="TreeGrafter"/>
</dbReference>
<dbReference type="Pfam" id="PF09742">
    <property type="entry name" value="Dymeclin"/>
    <property type="match status" value="1"/>
</dbReference>
<protein>
    <recommendedName>
        <fullName evidence="2">Dymeclin</fullName>
    </recommendedName>
</protein>
<keyword evidence="7" id="KW-1185">Reference proteome</keyword>
<dbReference type="AlphaFoldDB" id="A0A8H7QFF1"/>